<dbReference type="GO" id="GO:0006508">
    <property type="term" value="P:proteolysis"/>
    <property type="evidence" value="ECO:0007669"/>
    <property type="project" value="UniProtKB-KW"/>
</dbReference>
<evidence type="ECO:0000256" key="4">
    <source>
        <dbReference type="ARBA" id="ARBA00022833"/>
    </source>
</evidence>
<dbReference type="PANTHER" id="PTHR10201">
    <property type="entry name" value="MATRIX METALLOPROTEINASE"/>
    <property type="match status" value="1"/>
</dbReference>
<protein>
    <submittedName>
        <fullName evidence="7">Matrixin family metalloprotease</fullName>
    </submittedName>
</protein>
<dbReference type="GO" id="GO:0030574">
    <property type="term" value="P:collagen catabolic process"/>
    <property type="evidence" value="ECO:0007669"/>
    <property type="project" value="TreeGrafter"/>
</dbReference>
<evidence type="ECO:0000256" key="1">
    <source>
        <dbReference type="ARBA" id="ARBA00022670"/>
    </source>
</evidence>
<evidence type="ECO:0000313" key="7">
    <source>
        <dbReference type="EMBL" id="TXD86417.1"/>
    </source>
</evidence>
<dbReference type="Gene3D" id="3.40.390.10">
    <property type="entry name" value="Collagenase (Catalytic Domain)"/>
    <property type="match status" value="1"/>
</dbReference>
<dbReference type="PANTHER" id="PTHR10201:SF323">
    <property type="entry name" value="MATRIX METALLOPROTEINASE-21"/>
    <property type="match status" value="1"/>
</dbReference>
<dbReference type="SUPFAM" id="SSF55486">
    <property type="entry name" value="Metalloproteases ('zincins'), catalytic domain"/>
    <property type="match status" value="1"/>
</dbReference>
<gene>
    <name evidence="7" type="ORF">ESY86_20260</name>
</gene>
<sequence>MHFFHHQIVVLLQAIWIFGDDETWSTAIQTTSSQPIDLVTVALHELGHSLGLRHSNVPGAIMNAFYSGSQRFLGTDDILGITQLYPKDRSITGSDIICDSNNYSYSINDLTANDIVNWTVSSNFQINNSTNSSVNVSAINVNNTTGWIEANINGIVVRKDIEIGIVSYHFDNANLTGNSSICGSQYYTYNISGFNHPCVTSVNWSVSPNLTIVSQNATSITVTNNPFNDQYAGLITANLPNSSFVIEKGVWVGVPSNDGLTIQKIGSYDLAVGQWTKLKANYIPLLYPANDPLNVTFEWQIPYSAIRNYPDTAYKDVRPNNSGQLNIGVRAVCDCGNGEWKYRMFNVSGGNGNGGGVLTPVGGN</sequence>
<keyword evidence="1 7" id="KW-0645">Protease</keyword>
<dbReference type="InterPro" id="IPR001818">
    <property type="entry name" value="Pept_M10_metallopeptidase"/>
</dbReference>
<feature type="domain" description="Peptidase M10 metallopeptidase" evidence="6">
    <location>
        <begin position="15"/>
        <end position="85"/>
    </location>
</feature>
<organism evidence="7 8">
    <name type="scientific">Subsaximicrobium wynnwilliamsii</name>
    <dbReference type="NCBI Taxonomy" id="291179"/>
    <lineage>
        <taxon>Bacteria</taxon>
        <taxon>Pseudomonadati</taxon>
        <taxon>Bacteroidota</taxon>
        <taxon>Flavobacteriia</taxon>
        <taxon>Flavobacteriales</taxon>
        <taxon>Flavobacteriaceae</taxon>
        <taxon>Subsaximicrobium</taxon>
    </lineage>
</organism>
<reference evidence="7 8" key="1">
    <citation type="submission" date="2019-08" db="EMBL/GenBank/DDBJ databases">
        <title>Genomes of Subsaximicrobium wynnwilliamsii strains.</title>
        <authorList>
            <person name="Bowman J.P."/>
        </authorList>
    </citation>
    <scope>NUCLEOTIDE SEQUENCE [LARGE SCALE GENOMIC DNA]</scope>
    <source>
        <strain evidence="7 8">2-80-2</strain>
    </source>
</reference>
<dbReference type="Pfam" id="PF00413">
    <property type="entry name" value="Peptidase_M10"/>
    <property type="match status" value="1"/>
</dbReference>
<dbReference type="InterPro" id="IPR021190">
    <property type="entry name" value="Pept_M10A"/>
</dbReference>
<dbReference type="Proteomes" id="UP000321578">
    <property type="component" value="Unassembled WGS sequence"/>
</dbReference>
<keyword evidence="2" id="KW-0479">Metal-binding</keyword>
<evidence type="ECO:0000256" key="2">
    <source>
        <dbReference type="ARBA" id="ARBA00022723"/>
    </source>
</evidence>
<dbReference type="OrthoDB" id="1398794at2"/>
<comment type="caution">
    <text evidence="7">The sequence shown here is derived from an EMBL/GenBank/DDBJ whole genome shotgun (WGS) entry which is preliminary data.</text>
</comment>
<keyword evidence="3" id="KW-0378">Hydrolase</keyword>
<keyword evidence="8" id="KW-1185">Reference proteome</keyword>
<dbReference type="GO" id="GO:0030198">
    <property type="term" value="P:extracellular matrix organization"/>
    <property type="evidence" value="ECO:0007669"/>
    <property type="project" value="TreeGrafter"/>
</dbReference>
<evidence type="ECO:0000313" key="8">
    <source>
        <dbReference type="Proteomes" id="UP000321578"/>
    </source>
</evidence>
<dbReference type="GO" id="GO:0008270">
    <property type="term" value="F:zinc ion binding"/>
    <property type="evidence" value="ECO:0007669"/>
    <property type="project" value="InterPro"/>
</dbReference>
<dbReference type="GO" id="GO:0031012">
    <property type="term" value="C:extracellular matrix"/>
    <property type="evidence" value="ECO:0007669"/>
    <property type="project" value="InterPro"/>
</dbReference>
<dbReference type="InterPro" id="IPR024079">
    <property type="entry name" value="MetalloPept_cat_dom_sf"/>
</dbReference>
<dbReference type="PRINTS" id="PR00138">
    <property type="entry name" value="MATRIXIN"/>
</dbReference>
<keyword evidence="4" id="KW-0862">Zinc</keyword>
<keyword evidence="5 7" id="KW-0482">Metalloprotease</keyword>
<proteinExistence type="predicted"/>
<evidence type="ECO:0000259" key="6">
    <source>
        <dbReference type="Pfam" id="PF00413"/>
    </source>
</evidence>
<accession>A0A5C6ZBP2</accession>
<dbReference type="GO" id="GO:0004222">
    <property type="term" value="F:metalloendopeptidase activity"/>
    <property type="evidence" value="ECO:0007669"/>
    <property type="project" value="InterPro"/>
</dbReference>
<evidence type="ECO:0000256" key="5">
    <source>
        <dbReference type="ARBA" id="ARBA00023049"/>
    </source>
</evidence>
<name>A0A5C6ZBP2_9FLAO</name>
<dbReference type="EMBL" id="VORO01000062">
    <property type="protein sequence ID" value="TXD86417.1"/>
    <property type="molecule type" value="Genomic_DNA"/>
</dbReference>
<evidence type="ECO:0000256" key="3">
    <source>
        <dbReference type="ARBA" id="ARBA00022801"/>
    </source>
</evidence>
<dbReference type="AlphaFoldDB" id="A0A5C6ZBP2"/>